<dbReference type="InterPro" id="IPR018741">
    <property type="entry name" value="DUF2288"/>
</dbReference>
<dbReference type="RefSeq" id="WP_200595067.1">
    <property type="nucleotide sequence ID" value="NZ_JAEPBG010000010.1"/>
</dbReference>
<keyword evidence="2" id="KW-1185">Reference proteome</keyword>
<comment type="caution">
    <text evidence="1">The sequence shown here is derived from an EMBL/GenBank/DDBJ whole genome shotgun (WGS) entry which is preliminary data.</text>
</comment>
<name>A0A934SWI7_9BURK</name>
<organism evidence="1 2">
    <name type="scientific">Noviherbaspirillum pedocola</name>
    <dbReference type="NCBI Taxonomy" id="2801341"/>
    <lineage>
        <taxon>Bacteria</taxon>
        <taxon>Pseudomonadati</taxon>
        <taxon>Pseudomonadota</taxon>
        <taxon>Betaproteobacteria</taxon>
        <taxon>Burkholderiales</taxon>
        <taxon>Oxalobacteraceae</taxon>
        <taxon>Noviherbaspirillum</taxon>
    </lineage>
</organism>
<protein>
    <submittedName>
        <fullName evidence="1">DUF2288 domain-containing protein</fullName>
    </submittedName>
</protein>
<accession>A0A934SWI7</accession>
<gene>
    <name evidence="1" type="ORF">JJB74_20780</name>
</gene>
<sequence>MTEEQKHQEPQDQELRKRLNLETSRLPWREMLKHYAGGNVIGISSDLDLIEVAVCIARDDTAAVKDWMQSNRLAKVSDEQAAAWLEEDADLWAVVVKPWVLVQRHRGS</sequence>
<evidence type="ECO:0000313" key="2">
    <source>
        <dbReference type="Proteomes" id="UP000622890"/>
    </source>
</evidence>
<dbReference type="Proteomes" id="UP000622890">
    <property type="component" value="Unassembled WGS sequence"/>
</dbReference>
<dbReference type="Pfam" id="PF10052">
    <property type="entry name" value="DUF2288"/>
    <property type="match status" value="1"/>
</dbReference>
<dbReference type="EMBL" id="JAEPBG010000010">
    <property type="protein sequence ID" value="MBK4737062.1"/>
    <property type="molecule type" value="Genomic_DNA"/>
</dbReference>
<proteinExistence type="predicted"/>
<reference evidence="1" key="1">
    <citation type="submission" date="2021-01" db="EMBL/GenBank/DDBJ databases">
        <title>Genome sequence of strain Noviherbaspirillum sp. DKR-6.</title>
        <authorList>
            <person name="Chaudhary D.K."/>
        </authorList>
    </citation>
    <scope>NUCLEOTIDE SEQUENCE</scope>
    <source>
        <strain evidence="1">DKR-6</strain>
    </source>
</reference>
<evidence type="ECO:0000313" key="1">
    <source>
        <dbReference type="EMBL" id="MBK4737062.1"/>
    </source>
</evidence>
<dbReference type="AlphaFoldDB" id="A0A934SWI7"/>